<evidence type="ECO:0000313" key="1">
    <source>
        <dbReference type="EMBL" id="EQB13865.1"/>
    </source>
</evidence>
<organism evidence="1 2">
    <name type="scientific">Novosphingobium lindaniclasticum LE124</name>
    <dbReference type="NCBI Taxonomy" id="1096930"/>
    <lineage>
        <taxon>Bacteria</taxon>
        <taxon>Pseudomonadati</taxon>
        <taxon>Pseudomonadota</taxon>
        <taxon>Alphaproteobacteria</taxon>
        <taxon>Sphingomonadales</taxon>
        <taxon>Sphingomonadaceae</taxon>
        <taxon>Novosphingobium</taxon>
    </lineage>
</organism>
<sequence length="36" mass="4308">MFGDRQRPLMIVTGITMIERICWRPYPHTLGDRLAY</sequence>
<keyword evidence="2" id="KW-1185">Reference proteome</keyword>
<name>T0IPY8_9SPHN</name>
<gene>
    <name evidence="1" type="ORF">L284_13725</name>
</gene>
<reference evidence="1 2" key="1">
    <citation type="journal article" date="2013" name="Genome Announc.">
        <title>Genome Sequence of Novosphingobium lindaniclasticum LE124T, Isolated from a Hexachlorocyclohexane Dumpsite.</title>
        <authorList>
            <person name="Saxena A."/>
            <person name="Nayyar N."/>
            <person name="Sangwan N."/>
            <person name="Kumari R."/>
            <person name="Khurana J.P."/>
            <person name="Lal R."/>
        </authorList>
    </citation>
    <scope>NUCLEOTIDE SEQUENCE [LARGE SCALE GENOMIC DNA]</scope>
    <source>
        <strain evidence="1 2">LE124</strain>
    </source>
</reference>
<comment type="caution">
    <text evidence="1">The sequence shown here is derived from an EMBL/GenBank/DDBJ whole genome shotgun (WGS) entry which is preliminary data.</text>
</comment>
<accession>T0IPY8</accession>
<dbReference type="Proteomes" id="UP000015527">
    <property type="component" value="Unassembled WGS sequence"/>
</dbReference>
<dbReference type="EMBL" id="ATHL01000085">
    <property type="protein sequence ID" value="EQB13865.1"/>
    <property type="molecule type" value="Genomic_DNA"/>
</dbReference>
<proteinExistence type="predicted"/>
<dbReference type="AlphaFoldDB" id="T0IPY8"/>
<evidence type="ECO:0000313" key="2">
    <source>
        <dbReference type="Proteomes" id="UP000015527"/>
    </source>
</evidence>
<protein>
    <submittedName>
        <fullName evidence="1">Uncharacterized protein</fullName>
    </submittedName>
</protein>